<sequence length="177" mass="18008">MVPKLPSDICSTVITVSMSPAACAASSNALPVTYTLSISAPVTKRAMSQSCDVMSRKMPPDCASDADCRAEMVRACTCPMRPHPITPTPTVPSGEADARGTRRAGDVGEMREDGRREGSAGVKRDADGAAAGAKALTKAVMSEGGDGGGRGAEVVAEWGGWGGGGDGRMYVEAGGRC</sequence>
<keyword evidence="3" id="KW-1185">Reference proteome</keyword>
<dbReference type="RefSeq" id="XP_005719008.1">
    <property type="nucleotide sequence ID" value="XM_005718951.1"/>
</dbReference>
<dbReference type="EMBL" id="HG002000">
    <property type="protein sequence ID" value="CDF39097.1"/>
    <property type="molecule type" value="Genomic_DNA"/>
</dbReference>
<evidence type="ECO:0000256" key="1">
    <source>
        <dbReference type="SAM" id="MobiDB-lite"/>
    </source>
</evidence>
<dbReference type="Gramene" id="CDF39097">
    <property type="protein sequence ID" value="CDF39097"/>
    <property type="gene ID" value="CHC_T00000100001"/>
</dbReference>
<name>R7QKQ4_CHOCR</name>
<evidence type="ECO:0000313" key="2">
    <source>
        <dbReference type="EMBL" id="CDF39097.1"/>
    </source>
</evidence>
<feature type="region of interest" description="Disordered" evidence="1">
    <location>
        <begin position="86"/>
        <end position="128"/>
    </location>
</feature>
<dbReference type="KEGG" id="ccp:CHC_T00000100001"/>
<dbReference type="GeneID" id="17326737"/>
<dbReference type="Proteomes" id="UP000012073">
    <property type="component" value="Unassembled WGS sequence"/>
</dbReference>
<accession>R7QKQ4</accession>
<evidence type="ECO:0000313" key="3">
    <source>
        <dbReference type="Proteomes" id="UP000012073"/>
    </source>
</evidence>
<dbReference type="AlphaFoldDB" id="R7QKQ4"/>
<gene>
    <name evidence="2" type="ORF">CHC_T00000100001</name>
</gene>
<reference evidence="3" key="1">
    <citation type="journal article" date="2013" name="Proc. Natl. Acad. Sci. U.S.A.">
        <title>Genome structure and metabolic features in the red seaweed Chondrus crispus shed light on evolution of the Archaeplastida.</title>
        <authorList>
            <person name="Collen J."/>
            <person name="Porcel B."/>
            <person name="Carre W."/>
            <person name="Ball S.G."/>
            <person name="Chaparro C."/>
            <person name="Tonon T."/>
            <person name="Barbeyron T."/>
            <person name="Michel G."/>
            <person name="Noel B."/>
            <person name="Valentin K."/>
            <person name="Elias M."/>
            <person name="Artiguenave F."/>
            <person name="Arun A."/>
            <person name="Aury J.M."/>
            <person name="Barbosa-Neto J.F."/>
            <person name="Bothwell J.H."/>
            <person name="Bouget F.Y."/>
            <person name="Brillet L."/>
            <person name="Cabello-Hurtado F."/>
            <person name="Capella-Gutierrez S."/>
            <person name="Charrier B."/>
            <person name="Cladiere L."/>
            <person name="Cock J.M."/>
            <person name="Coelho S.M."/>
            <person name="Colleoni C."/>
            <person name="Czjzek M."/>
            <person name="Da Silva C."/>
            <person name="Delage L."/>
            <person name="Denoeud F."/>
            <person name="Deschamps P."/>
            <person name="Dittami S.M."/>
            <person name="Gabaldon T."/>
            <person name="Gachon C.M."/>
            <person name="Groisillier A."/>
            <person name="Herve C."/>
            <person name="Jabbari K."/>
            <person name="Katinka M."/>
            <person name="Kloareg B."/>
            <person name="Kowalczyk N."/>
            <person name="Labadie K."/>
            <person name="Leblanc C."/>
            <person name="Lopez P.J."/>
            <person name="McLachlan D.H."/>
            <person name="Meslet-Cladiere L."/>
            <person name="Moustafa A."/>
            <person name="Nehr Z."/>
            <person name="Nyvall Collen P."/>
            <person name="Panaud O."/>
            <person name="Partensky F."/>
            <person name="Poulain J."/>
            <person name="Rensing S.A."/>
            <person name="Rousvoal S."/>
            <person name="Samson G."/>
            <person name="Symeonidi A."/>
            <person name="Weissenbach J."/>
            <person name="Zambounis A."/>
            <person name="Wincker P."/>
            <person name="Boyen C."/>
        </authorList>
    </citation>
    <scope>NUCLEOTIDE SEQUENCE [LARGE SCALE GENOMIC DNA]</scope>
    <source>
        <strain evidence="3">cv. Stackhouse</strain>
    </source>
</reference>
<proteinExistence type="predicted"/>
<organism evidence="2 3">
    <name type="scientific">Chondrus crispus</name>
    <name type="common">Carrageen Irish moss</name>
    <name type="synonym">Polymorpha crispa</name>
    <dbReference type="NCBI Taxonomy" id="2769"/>
    <lineage>
        <taxon>Eukaryota</taxon>
        <taxon>Rhodophyta</taxon>
        <taxon>Florideophyceae</taxon>
        <taxon>Rhodymeniophycidae</taxon>
        <taxon>Gigartinales</taxon>
        <taxon>Gigartinaceae</taxon>
        <taxon>Chondrus</taxon>
    </lineage>
</organism>
<protein>
    <submittedName>
        <fullName evidence="2">Uncharacterized protein</fullName>
    </submittedName>
</protein>
<feature type="compositionally biased region" description="Basic and acidic residues" evidence="1">
    <location>
        <begin position="96"/>
        <end position="127"/>
    </location>
</feature>